<evidence type="ECO:0000313" key="2">
    <source>
        <dbReference type="WBParaSite" id="JU765_v2.g19009.t1"/>
    </source>
</evidence>
<evidence type="ECO:0000313" key="1">
    <source>
        <dbReference type="Proteomes" id="UP000887576"/>
    </source>
</evidence>
<reference evidence="2" key="1">
    <citation type="submission" date="2022-11" db="UniProtKB">
        <authorList>
            <consortium name="WormBaseParasite"/>
        </authorList>
    </citation>
    <scope>IDENTIFICATION</scope>
</reference>
<dbReference type="Proteomes" id="UP000887576">
    <property type="component" value="Unplaced"/>
</dbReference>
<name>A0AC34QT38_9BILA</name>
<sequence length="1032" mass="116489">MDSIVLILLLLFTGTEADRKVRHENNELYEIRIYDSAAPGTKATLNEAFDRIMKESKNCFAQLDTEVDWLEFDSDLMMFLTTKDVPSSVQLTQPATLHLMCTSNKMRSVNFSIHVTRRNRHPPKFGKEAYIFYVPANLKPGFEVGKLYIIDHDPIIYNSQINLSLLGQQEHWISNKNGSIMVKKSMQDLPLYKPVYLQALAVDYGSPQLFSLANVTIVPVSVSQPHNVRINIANNEYQIYEWDAPVAGIAEKYKVTVKRRDIIIQEMEIDGAETMSLSKNQLPTGSDYSVIITAMDVEGESPSEEHKFTIIRDDIACEGECSEGGRPMCFYGKFHKIEQYNDKVGLHCLCYNGYSGAQCDVIETCHGERSQEAFGHVDWPDVRVNKSSSIRCPYNADGTKLERRCYWDDRNGQVKWENITSSDVCKKQSSILVHLGVLANYAQRDAQTVSGINAVQRFLETILTFPAFENNKTNIQDFDSKVAEHAAQVIDTVISRNLSAVPGNVSEVRTQLDNYIHRFSKKIPVPYTLESSKDGFAIKTIEWHAGMDTYPAIVGRRCYLHLPKTFTTDVVRIICMRNTTIYPIQEGDAPVMSIESDEKSKIPIGTKALIGIRPQNHRVNYTCAYFDEKENGWSISGITVLSRNFENGFVLCETTHLSLFTLLPEELFDRKIDLLLTISNILPIITTFISIIVAFLLLLLVVCPRSHSADATLVLFLSTVMLMHMIHLILLAIPRYISLQNYDLEIYIILEYFLLSFGILMAIINSNLDLRIAQLETEFHEPIEWKEGFSVSKVLTSIIFPIICCCCSYYFNGILFYRVTTKKPQIQPINIAFVGSFLVPFVSTVFVSILYAIHAVFIGNRGLRKTPRWADDRETILRDLTNAAGVSLLVILVLFVDAILFFTKTTITRNLIISVTQFSLCGALFIFTCYMCSVHFGHSSSSTSTGSEFVGNTLSNDKRTQDLSRDRLLDNTDKSSNVSPGNATLHGFRTITTNNGYSTQNSVNSNFSSFKPQVESIYIDEHEPMGPLVSVV</sequence>
<protein>
    <submittedName>
        <fullName evidence="2">GPS domain-containing protein</fullName>
    </submittedName>
</protein>
<accession>A0AC34QT38</accession>
<dbReference type="WBParaSite" id="JU765_v2.g19009.t1">
    <property type="protein sequence ID" value="JU765_v2.g19009.t1"/>
    <property type="gene ID" value="JU765_v2.g19009"/>
</dbReference>
<proteinExistence type="predicted"/>
<organism evidence="1 2">
    <name type="scientific">Panagrolaimus sp. JU765</name>
    <dbReference type="NCBI Taxonomy" id="591449"/>
    <lineage>
        <taxon>Eukaryota</taxon>
        <taxon>Metazoa</taxon>
        <taxon>Ecdysozoa</taxon>
        <taxon>Nematoda</taxon>
        <taxon>Chromadorea</taxon>
        <taxon>Rhabditida</taxon>
        <taxon>Tylenchina</taxon>
        <taxon>Panagrolaimomorpha</taxon>
        <taxon>Panagrolaimoidea</taxon>
        <taxon>Panagrolaimidae</taxon>
        <taxon>Panagrolaimus</taxon>
    </lineage>
</organism>